<proteinExistence type="predicted"/>
<name>A0A6A6Q4S0_9PEZI</name>
<organism evidence="4 5">
    <name type="scientific">Neohortaea acidophila</name>
    <dbReference type="NCBI Taxonomy" id="245834"/>
    <lineage>
        <taxon>Eukaryota</taxon>
        <taxon>Fungi</taxon>
        <taxon>Dikarya</taxon>
        <taxon>Ascomycota</taxon>
        <taxon>Pezizomycotina</taxon>
        <taxon>Dothideomycetes</taxon>
        <taxon>Dothideomycetidae</taxon>
        <taxon>Mycosphaerellales</taxon>
        <taxon>Teratosphaeriaceae</taxon>
        <taxon>Neohortaea</taxon>
    </lineage>
</organism>
<protein>
    <submittedName>
        <fullName evidence="4">Ubiquitin 3 binding protein But2 C-terminal domain-containing protein</fullName>
    </submittedName>
</protein>
<dbReference type="PANTHER" id="PTHR39613:SF1">
    <property type="entry name" value="ANCHORED CELL WALL PROTEIN, PUTATIVE (AFU_ORTHOLOGUE AFUA_4G08960)-RELATED"/>
    <property type="match status" value="1"/>
</dbReference>
<dbReference type="InterPro" id="IPR054508">
    <property type="entry name" value="PIR1-like_C"/>
</dbReference>
<evidence type="ECO:0000259" key="2">
    <source>
        <dbReference type="Pfam" id="PF09792"/>
    </source>
</evidence>
<feature type="chain" id="PRO_5025500846" evidence="1">
    <location>
        <begin position="17"/>
        <end position="327"/>
    </location>
</feature>
<dbReference type="GeneID" id="54479751"/>
<evidence type="ECO:0000256" key="1">
    <source>
        <dbReference type="SAM" id="SignalP"/>
    </source>
</evidence>
<evidence type="ECO:0000313" key="5">
    <source>
        <dbReference type="Proteomes" id="UP000799767"/>
    </source>
</evidence>
<keyword evidence="5" id="KW-1185">Reference proteome</keyword>
<dbReference type="OrthoDB" id="4657524at2759"/>
<evidence type="ECO:0000259" key="3">
    <source>
        <dbReference type="Pfam" id="PF22799"/>
    </source>
</evidence>
<keyword evidence="1" id="KW-0732">Signal</keyword>
<reference evidence="4" key="1">
    <citation type="journal article" date="2020" name="Stud. Mycol.">
        <title>101 Dothideomycetes genomes: a test case for predicting lifestyles and emergence of pathogens.</title>
        <authorList>
            <person name="Haridas S."/>
            <person name="Albert R."/>
            <person name="Binder M."/>
            <person name="Bloem J."/>
            <person name="Labutti K."/>
            <person name="Salamov A."/>
            <person name="Andreopoulos B."/>
            <person name="Baker S."/>
            <person name="Barry K."/>
            <person name="Bills G."/>
            <person name="Bluhm B."/>
            <person name="Cannon C."/>
            <person name="Castanera R."/>
            <person name="Culley D."/>
            <person name="Daum C."/>
            <person name="Ezra D."/>
            <person name="Gonzalez J."/>
            <person name="Henrissat B."/>
            <person name="Kuo A."/>
            <person name="Liang C."/>
            <person name="Lipzen A."/>
            <person name="Lutzoni F."/>
            <person name="Magnuson J."/>
            <person name="Mondo S."/>
            <person name="Nolan M."/>
            <person name="Ohm R."/>
            <person name="Pangilinan J."/>
            <person name="Park H.-J."/>
            <person name="Ramirez L."/>
            <person name="Alfaro M."/>
            <person name="Sun H."/>
            <person name="Tritt A."/>
            <person name="Yoshinaga Y."/>
            <person name="Zwiers L.-H."/>
            <person name="Turgeon B."/>
            <person name="Goodwin S."/>
            <person name="Spatafora J."/>
            <person name="Crous P."/>
            <person name="Grigoriev I."/>
        </authorList>
    </citation>
    <scope>NUCLEOTIDE SEQUENCE</scope>
    <source>
        <strain evidence="4">CBS 113389</strain>
    </source>
</reference>
<evidence type="ECO:0000313" key="4">
    <source>
        <dbReference type="EMBL" id="KAF2486653.1"/>
    </source>
</evidence>
<feature type="signal peptide" evidence="1">
    <location>
        <begin position="1"/>
        <end position="16"/>
    </location>
</feature>
<gene>
    <name evidence="4" type="ORF">BDY17DRAFT_83591</name>
</gene>
<dbReference type="Proteomes" id="UP000799767">
    <property type="component" value="Unassembled WGS sequence"/>
</dbReference>
<sequence length="327" mass="34048">MKATVALLALAVGSQALVARTESCCTSITAYGGPGGLVGQLSDGQNRIGDHSLPTGQYCLGADGGFVDGQGRGCIFTPPTTQYQCDTGANATTGFSISCNGTISYHGQDTFWACPTGQNGGYNIYEEPIKNEPGCVAIWLEADSCHAECPAPPPATTPTPTPTPAACPAELTGSWQFPHLIVTVNSAEPDKAYGTQFNGTASGTISTIFNFDIPASYAGKECSIEFLFPTQDQLETSAYTYSPGMFNFAFLKGAATEETTSANAPEVVYNFGNFELKPGTATHIGQCPNGCAAGEKIAFSMSAVGAASLNYFQDYNPCPIGAYVTAQ</sequence>
<dbReference type="Pfam" id="PF09792">
    <property type="entry name" value="But2"/>
    <property type="match status" value="1"/>
</dbReference>
<dbReference type="PANTHER" id="PTHR39613">
    <property type="entry name" value="ANCHORED CELL WALL PROTEIN, PUTATIVE (AFU_ORTHOLOGUE AFUA_4G08960)-RELATED"/>
    <property type="match status" value="1"/>
</dbReference>
<accession>A0A6A6Q4S0</accession>
<dbReference type="AlphaFoldDB" id="A0A6A6Q4S0"/>
<dbReference type="Pfam" id="PF22799">
    <property type="entry name" value="PIR1-like_C"/>
    <property type="match status" value="1"/>
</dbReference>
<feature type="domain" description="Cell wall mannoprotein PIR1-like C-terminal" evidence="3">
    <location>
        <begin position="64"/>
        <end position="137"/>
    </location>
</feature>
<dbReference type="RefSeq" id="XP_033593222.1">
    <property type="nucleotide sequence ID" value="XM_033738750.1"/>
</dbReference>
<dbReference type="EMBL" id="MU001632">
    <property type="protein sequence ID" value="KAF2486653.1"/>
    <property type="molecule type" value="Genomic_DNA"/>
</dbReference>
<feature type="domain" description="Ubiquitin 3 binding protein But2 C-terminal" evidence="2">
    <location>
        <begin position="176"/>
        <end position="317"/>
    </location>
</feature>
<dbReference type="InterPro" id="IPR018620">
    <property type="entry name" value="Ubiquitin3-bd_protein_But2_C"/>
</dbReference>